<dbReference type="InterPro" id="IPR001810">
    <property type="entry name" value="F-box_dom"/>
</dbReference>
<evidence type="ECO:0000259" key="1">
    <source>
        <dbReference type="Pfam" id="PF12937"/>
    </source>
</evidence>
<evidence type="ECO:0000313" key="4">
    <source>
        <dbReference type="RefSeq" id="XP_022147410.1"/>
    </source>
</evidence>
<dbReference type="AlphaFoldDB" id="A0A6J1D185"/>
<dbReference type="InterPro" id="IPR055336">
    <property type="entry name" value="At4g00755-like"/>
</dbReference>
<dbReference type="KEGG" id="mcha:111016345"/>
<dbReference type="RefSeq" id="XP_022147410.1">
    <property type="nucleotide sequence ID" value="XM_022291718.1"/>
</dbReference>
<proteinExistence type="predicted"/>
<dbReference type="SUPFAM" id="SSF81383">
    <property type="entry name" value="F-box domain"/>
    <property type="match status" value="1"/>
</dbReference>
<dbReference type="GeneID" id="111016345"/>
<dbReference type="OrthoDB" id="63379at2759"/>
<accession>A0A6J1D185</accession>
<keyword evidence="2" id="KW-1185">Reference proteome</keyword>
<sequence length="372" mass="42616">MEARMDFLDLLQPDMSRKILMCLDDISDIVRASAVSRCWQHLVIENGLSKHLCFRSFPQLSQVASIVEINNLEVKGQKEVACSSSRDFKPLERDHRVYAYLAHATTSFFIRNCISEAIIASSTDNYPEESIDNTLEPRDVVARRASYWSSKGQFKPDVPETLTYKLISNFCVVTEINIRPFQAFFQPGSPIYSAKAVRFRFGHLKHAIDPRNDLVGESHCKSANETFIWTYTSPEFSMVQEYCLQKFKLPEPVLCIGGILQIELLGRVQRQETDALFYMCVSHVQVIGRPLSPAFDVEILEPSGKFQLKCNRQAKACNQLSMLENEPRTILPTYLERRVIELRQIVNMLRGNVGQGEEYAWEEEEDEPDEVA</sequence>
<evidence type="ECO:0000313" key="2">
    <source>
        <dbReference type="Proteomes" id="UP000504603"/>
    </source>
</evidence>
<name>A0A6J1D185_MOMCH</name>
<dbReference type="Pfam" id="PF12937">
    <property type="entry name" value="F-box-like"/>
    <property type="match status" value="1"/>
</dbReference>
<dbReference type="Gene3D" id="1.20.1280.50">
    <property type="match status" value="1"/>
</dbReference>
<organism evidence="2 3">
    <name type="scientific">Momordica charantia</name>
    <name type="common">Bitter gourd</name>
    <name type="synonym">Balsam pear</name>
    <dbReference type="NCBI Taxonomy" id="3673"/>
    <lineage>
        <taxon>Eukaryota</taxon>
        <taxon>Viridiplantae</taxon>
        <taxon>Streptophyta</taxon>
        <taxon>Embryophyta</taxon>
        <taxon>Tracheophyta</taxon>
        <taxon>Spermatophyta</taxon>
        <taxon>Magnoliopsida</taxon>
        <taxon>eudicotyledons</taxon>
        <taxon>Gunneridae</taxon>
        <taxon>Pentapetalae</taxon>
        <taxon>rosids</taxon>
        <taxon>fabids</taxon>
        <taxon>Cucurbitales</taxon>
        <taxon>Cucurbitaceae</taxon>
        <taxon>Momordiceae</taxon>
        <taxon>Momordica</taxon>
    </lineage>
</organism>
<feature type="domain" description="F-box" evidence="1">
    <location>
        <begin position="17"/>
        <end position="55"/>
    </location>
</feature>
<dbReference type="InterPro" id="IPR036047">
    <property type="entry name" value="F-box-like_dom_sf"/>
</dbReference>
<evidence type="ECO:0000313" key="3">
    <source>
        <dbReference type="RefSeq" id="XP_022147408.1"/>
    </source>
</evidence>
<gene>
    <name evidence="3 4" type="primary">LOC111016345</name>
</gene>
<protein>
    <submittedName>
        <fullName evidence="3 4">F-box protein At4g00755</fullName>
    </submittedName>
</protein>
<reference evidence="3 4" key="1">
    <citation type="submission" date="2025-04" db="UniProtKB">
        <authorList>
            <consortium name="RefSeq"/>
        </authorList>
    </citation>
    <scope>IDENTIFICATION</scope>
    <source>
        <strain evidence="3 4">OHB3-1</strain>
    </source>
</reference>
<dbReference type="PANTHER" id="PTHR39741">
    <property type="entry name" value="F-BOX DOMAIN CONTAINING PROTEIN, EXPRESSED"/>
    <property type="match status" value="1"/>
</dbReference>
<dbReference type="PANTHER" id="PTHR39741:SF14">
    <property type="entry name" value="F-BOX DOMAIN-CONTAINING PROTEIN"/>
    <property type="match status" value="1"/>
</dbReference>
<dbReference type="Proteomes" id="UP000504603">
    <property type="component" value="Unplaced"/>
</dbReference>
<dbReference type="RefSeq" id="XP_022147408.1">
    <property type="nucleotide sequence ID" value="XM_022291716.1"/>
</dbReference>